<keyword evidence="3" id="KW-1185">Reference proteome</keyword>
<proteinExistence type="predicted"/>
<reference evidence="3" key="1">
    <citation type="journal article" date="2019" name="Int. J. Syst. Evol. Microbiol.">
        <title>The Global Catalogue of Microorganisms (GCM) 10K type strain sequencing project: providing services to taxonomists for standard genome sequencing and annotation.</title>
        <authorList>
            <consortium name="The Broad Institute Genomics Platform"/>
            <consortium name="The Broad Institute Genome Sequencing Center for Infectious Disease"/>
            <person name="Wu L."/>
            <person name="Ma J."/>
        </authorList>
    </citation>
    <scope>NUCLEOTIDE SEQUENCE [LARGE SCALE GENOMIC DNA]</scope>
    <source>
        <strain evidence="3">CGMCC 1.15288</strain>
    </source>
</reference>
<feature type="chain" id="PRO_5045237142" description="EthD domain-containing protein" evidence="1">
    <location>
        <begin position="22"/>
        <end position="142"/>
    </location>
</feature>
<name>A0ABQ1YHG5_9BACT</name>
<keyword evidence="1" id="KW-0732">Signal</keyword>
<organism evidence="2 3">
    <name type="scientific">Dyadobacter endophyticus</name>
    <dbReference type="NCBI Taxonomy" id="1749036"/>
    <lineage>
        <taxon>Bacteria</taxon>
        <taxon>Pseudomonadati</taxon>
        <taxon>Bacteroidota</taxon>
        <taxon>Cytophagia</taxon>
        <taxon>Cytophagales</taxon>
        <taxon>Spirosomataceae</taxon>
        <taxon>Dyadobacter</taxon>
    </lineage>
</organism>
<dbReference type="Proteomes" id="UP000600214">
    <property type="component" value="Unassembled WGS sequence"/>
</dbReference>
<accession>A0ABQ1YHG5</accession>
<comment type="caution">
    <text evidence="2">The sequence shown here is derived from an EMBL/GenBank/DDBJ whole genome shotgun (WGS) entry which is preliminary data.</text>
</comment>
<dbReference type="EMBL" id="BMIA01000001">
    <property type="protein sequence ID" value="GGH24496.1"/>
    <property type="molecule type" value="Genomic_DNA"/>
</dbReference>
<sequence length="142" mass="16534">MKIRTLLFLLLIGSLSSPAFAQKADSGFIVEGYYKVKWGLADEFIALYKKNHYPLLKKALEKGDLLSIKAEKPRLHSTEESRWDYRVTLVFKNADAAFDPNLTEPYKKALYPDLEKLKKEEQRRFEILDAHWDVQLDNVTLD</sequence>
<evidence type="ECO:0000256" key="1">
    <source>
        <dbReference type="SAM" id="SignalP"/>
    </source>
</evidence>
<evidence type="ECO:0000313" key="3">
    <source>
        <dbReference type="Proteomes" id="UP000600214"/>
    </source>
</evidence>
<evidence type="ECO:0000313" key="2">
    <source>
        <dbReference type="EMBL" id="GGH24496.1"/>
    </source>
</evidence>
<gene>
    <name evidence="2" type="ORF">GCM10007423_07990</name>
</gene>
<dbReference type="RefSeq" id="WP_188928876.1">
    <property type="nucleotide sequence ID" value="NZ_BMIA01000001.1"/>
</dbReference>
<feature type="signal peptide" evidence="1">
    <location>
        <begin position="1"/>
        <end position="21"/>
    </location>
</feature>
<evidence type="ECO:0008006" key="4">
    <source>
        <dbReference type="Google" id="ProtNLM"/>
    </source>
</evidence>
<protein>
    <recommendedName>
        <fullName evidence="4">EthD domain-containing protein</fullName>
    </recommendedName>
</protein>